<dbReference type="RefSeq" id="WP_230104961.1">
    <property type="nucleotide sequence ID" value="NZ_AP024845.1"/>
</dbReference>
<evidence type="ECO:0008006" key="8">
    <source>
        <dbReference type="Google" id="ProtNLM"/>
    </source>
</evidence>
<dbReference type="InterPro" id="IPR003825">
    <property type="entry name" value="Colicin-V_CvpA"/>
</dbReference>
<feature type="transmembrane region" description="Helical" evidence="5">
    <location>
        <begin position="244"/>
        <end position="269"/>
    </location>
</feature>
<keyword evidence="4 5" id="KW-0472">Membrane</keyword>
<organism evidence="6 7">
    <name type="scientific">Claveliimonas bilis</name>
    <dbReference type="NCBI Taxonomy" id="3028070"/>
    <lineage>
        <taxon>Bacteria</taxon>
        <taxon>Bacillati</taxon>
        <taxon>Bacillota</taxon>
        <taxon>Clostridia</taxon>
        <taxon>Lachnospirales</taxon>
        <taxon>Lachnospiraceae</taxon>
        <taxon>Claveliimonas</taxon>
    </lineage>
</organism>
<evidence type="ECO:0000256" key="5">
    <source>
        <dbReference type="SAM" id="Phobius"/>
    </source>
</evidence>
<feature type="transmembrane region" description="Helical" evidence="5">
    <location>
        <begin position="204"/>
        <end position="232"/>
    </location>
</feature>
<accession>A0ABM8I6F3</accession>
<comment type="subcellular location">
    <subcellularLocation>
        <location evidence="1">Membrane</location>
        <topology evidence="1">Multi-pass membrane protein</topology>
    </subcellularLocation>
</comment>
<dbReference type="Pfam" id="PF02674">
    <property type="entry name" value="Colicin_V"/>
    <property type="match status" value="1"/>
</dbReference>
<dbReference type="Proteomes" id="UP001305815">
    <property type="component" value="Chromosome"/>
</dbReference>
<protein>
    <recommendedName>
        <fullName evidence="8">Colicin V production protein</fullName>
    </recommendedName>
</protein>
<evidence type="ECO:0000256" key="4">
    <source>
        <dbReference type="ARBA" id="ARBA00023136"/>
    </source>
</evidence>
<keyword evidence="2 5" id="KW-0812">Transmembrane</keyword>
<sequence>MNWIVITTGIIFLICIVVGIYRGAVKIAVSLAATIVTFVLVFFLTPYVSEGIISMTPLDTMIEDQAVSAIGGMFSSGDEENTGSMMTEENIRRALNAAGITEEQLNAAGITIQDIINGNISDEELAEYGISSSLLSGLRSGGEEGESLLEEAEIPKDAQVAAIEGADIPEIFKSLLLTNNNEDIYEKLGADTFVQYIAKAAAKLIINILAFILTFIIITIILRAVIFALDIIANLPVLGLINRLAGGILGAGGALIIVWVLFMFVTFLYTTSFGKEAYTAIQNNGILRVIYEFNPIMKLAVTLR</sequence>
<reference evidence="7" key="1">
    <citation type="journal article" date="2023" name="Int. J. Syst. Evol. Microbiol.">
        <title>Claveliimonas bilis gen. nov., sp. nov., deoxycholic acid-producing bacteria isolated from human faeces, and reclassification of Sellimonas monacensis Zenner et al. 2021 as Claveliimonas monacensis comb. nov.</title>
        <authorList>
            <person name="Hisatomi A."/>
            <person name="Kastawa N.W.E.P.G."/>
            <person name="Song I."/>
            <person name="Ohkuma M."/>
            <person name="Fukiya S."/>
            <person name="Sakamoto M."/>
        </authorList>
    </citation>
    <scope>NUCLEOTIDE SEQUENCE [LARGE SCALE GENOMIC DNA]</scope>
    <source>
        <strain evidence="7">12BBH14</strain>
    </source>
</reference>
<dbReference type="EMBL" id="AP027742">
    <property type="protein sequence ID" value="BDZ78759.1"/>
    <property type="molecule type" value="Genomic_DNA"/>
</dbReference>
<feature type="transmembrane region" description="Helical" evidence="5">
    <location>
        <begin position="5"/>
        <end position="21"/>
    </location>
</feature>
<feature type="transmembrane region" description="Helical" evidence="5">
    <location>
        <begin position="27"/>
        <end position="48"/>
    </location>
</feature>
<evidence type="ECO:0000313" key="6">
    <source>
        <dbReference type="EMBL" id="BDZ78759.1"/>
    </source>
</evidence>
<evidence type="ECO:0000256" key="1">
    <source>
        <dbReference type="ARBA" id="ARBA00004141"/>
    </source>
</evidence>
<keyword evidence="7" id="KW-1185">Reference proteome</keyword>
<name>A0ABM8I6F3_9FIRM</name>
<evidence type="ECO:0000256" key="2">
    <source>
        <dbReference type="ARBA" id="ARBA00022692"/>
    </source>
</evidence>
<evidence type="ECO:0000256" key="3">
    <source>
        <dbReference type="ARBA" id="ARBA00022989"/>
    </source>
</evidence>
<evidence type="ECO:0000313" key="7">
    <source>
        <dbReference type="Proteomes" id="UP001305815"/>
    </source>
</evidence>
<gene>
    <name evidence="6" type="ORF">Lac1_29420</name>
</gene>
<proteinExistence type="predicted"/>
<keyword evidence="3 5" id="KW-1133">Transmembrane helix</keyword>